<dbReference type="InterPro" id="IPR012349">
    <property type="entry name" value="Split_barrel_FMN-bd"/>
</dbReference>
<sequence>MSLVERSLYLLQNTRFFTLASRSLVGDVWASTVSYVAAFEPIRIIWCSDRLSKHSENIREHAQVSGAIFRADLQGVSPLGLDGAQFVGFCHEVPESESVEVYSYFSSTQFPDEALRVAMMPPFEEFTGNGTRRFYELRITEWWLLDIDLWLEKRQDRRISLDISLIAAPL</sequence>
<dbReference type="Gene3D" id="2.30.110.10">
    <property type="entry name" value="Electron Transport, Fmn-binding Protein, Chain A"/>
    <property type="match status" value="1"/>
</dbReference>
<comment type="caution">
    <text evidence="1">The sequence shown here is derived from an EMBL/GenBank/DDBJ whole genome shotgun (WGS) entry which is preliminary data.</text>
</comment>
<gene>
    <name evidence="1" type="ORF">DMW51_11955</name>
</gene>
<proteinExistence type="predicted"/>
<name>A0ABX5NFT1_SERMA</name>
<keyword evidence="2" id="KW-1185">Reference proteome</keyword>
<dbReference type="SUPFAM" id="SSF50475">
    <property type="entry name" value="FMN-binding split barrel"/>
    <property type="match status" value="1"/>
</dbReference>
<accession>A0ABX5NFT1</accession>
<evidence type="ECO:0000313" key="2">
    <source>
        <dbReference type="Proteomes" id="UP000247823"/>
    </source>
</evidence>
<dbReference type="EMBL" id="QJQB01000266">
    <property type="protein sequence ID" value="PYA67738.1"/>
    <property type="molecule type" value="Genomic_DNA"/>
</dbReference>
<dbReference type="Proteomes" id="UP000247823">
    <property type="component" value="Unassembled WGS sequence"/>
</dbReference>
<evidence type="ECO:0000313" key="1">
    <source>
        <dbReference type="EMBL" id="PYA67738.1"/>
    </source>
</evidence>
<protein>
    <submittedName>
        <fullName evidence="1">Pyridoxamine 5'-phosphate oxidase family protein</fullName>
    </submittedName>
</protein>
<organism evidence="1 2">
    <name type="scientific">Serratia marcescens</name>
    <dbReference type="NCBI Taxonomy" id="615"/>
    <lineage>
        <taxon>Bacteria</taxon>
        <taxon>Pseudomonadati</taxon>
        <taxon>Pseudomonadota</taxon>
        <taxon>Gammaproteobacteria</taxon>
        <taxon>Enterobacterales</taxon>
        <taxon>Yersiniaceae</taxon>
        <taxon>Serratia</taxon>
    </lineage>
</organism>
<dbReference type="RefSeq" id="WP_103767451.1">
    <property type="nucleotide sequence ID" value="NZ_CADDTT010000023.1"/>
</dbReference>
<reference evidence="2" key="1">
    <citation type="submission" date="2018-06" db="EMBL/GenBank/DDBJ databases">
        <title>Serratia marcescens genome sequencing and assembly.</title>
        <authorList>
            <person name="Martins R.C."/>
            <person name="Perdigao-Neto L.V."/>
            <person name="Costa S.F."/>
            <person name="Levin A.S.S."/>
        </authorList>
    </citation>
    <scope>NUCLEOTIDE SEQUENCE [LARGE SCALE GENOMIC DNA]</scope>
    <source>
        <strain evidence="2">1283</strain>
    </source>
</reference>
<reference evidence="1 2" key="2">
    <citation type="submission" date="2018-06" db="EMBL/GenBank/DDBJ databases">
        <title>Serratia marcescens genome sequencing and assembly.</title>
        <authorList>
            <person name="Martins R.C.R."/>
            <person name="Perdigao-Neto L.V."/>
            <person name="Costa S.F."/>
            <person name="Levin A.S.S."/>
        </authorList>
    </citation>
    <scope>NUCLEOTIDE SEQUENCE [LARGE SCALE GENOMIC DNA]</scope>
    <source>
        <strain evidence="1 2">1283</strain>
    </source>
</reference>